<accession>A0A1I5U3K9</accession>
<dbReference type="SUPFAM" id="SSF55681">
    <property type="entry name" value="Class II aaRS and biotin synthetases"/>
    <property type="match status" value="1"/>
</dbReference>
<dbReference type="InterPro" id="IPR036621">
    <property type="entry name" value="Anticodon-bd_dom_sf"/>
</dbReference>
<evidence type="ECO:0000256" key="5">
    <source>
        <dbReference type="ARBA" id="ARBA00022741"/>
    </source>
</evidence>
<keyword evidence="7 10" id="KW-0648">Protein biosynthesis</keyword>
<keyword evidence="14" id="KW-1185">Reference proteome</keyword>
<comment type="similarity">
    <text evidence="1 10">Belongs to the class-II aminoacyl-tRNA synthetase family.</text>
</comment>
<dbReference type="PANTHER" id="PTHR11476:SF7">
    <property type="entry name" value="HISTIDINE--TRNA LIGASE"/>
    <property type="match status" value="1"/>
</dbReference>
<evidence type="ECO:0000313" key="13">
    <source>
        <dbReference type="EMBL" id="SFP89477.1"/>
    </source>
</evidence>
<dbReference type="InterPro" id="IPR041715">
    <property type="entry name" value="HisRS-like_core"/>
</dbReference>
<evidence type="ECO:0000256" key="10">
    <source>
        <dbReference type="HAMAP-Rule" id="MF_00127"/>
    </source>
</evidence>
<evidence type="ECO:0000256" key="7">
    <source>
        <dbReference type="ARBA" id="ARBA00022917"/>
    </source>
</evidence>
<dbReference type="InterPro" id="IPR033656">
    <property type="entry name" value="HisRS_anticodon"/>
</dbReference>
<evidence type="ECO:0000256" key="9">
    <source>
        <dbReference type="ARBA" id="ARBA00047639"/>
    </source>
</evidence>
<dbReference type="GO" id="GO:0006427">
    <property type="term" value="P:histidyl-tRNA aminoacylation"/>
    <property type="evidence" value="ECO:0007669"/>
    <property type="project" value="UniProtKB-UniRule"/>
</dbReference>
<dbReference type="EC" id="6.1.1.21" evidence="10"/>
<dbReference type="GO" id="GO:0005524">
    <property type="term" value="F:ATP binding"/>
    <property type="evidence" value="ECO:0007669"/>
    <property type="project" value="UniProtKB-UniRule"/>
</dbReference>
<dbReference type="Pfam" id="PF13393">
    <property type="entry name" value="tRNA-synt_His"/>
    <property type="match status" value="1"/>
</dbReference>
<dbReference type="PANTHER" id="PTHR11476">
    <property type="entry name" value="HISTIDYL-TRNA SYNTHETASE"/>
    <property type="match status" value="1"/>
</dbReference>
<dbReference type="NCBIfam" id="TIGR00442">
    <property type="entry name" value="hisS"/>
    <property type="match status" value="1"/>
</dbReference>
<dbReference type="AlphaFoldDB" id="A0A1I5U3K9"/>
<evidence type="ECO:0000313" key="14">
    <source>
        <dbReference type="Proteomes" id="UP000199031"/>
    </source>
</evidence>
<feature type="binding site" evidence="11">
    <location>
        <position position="147"/>
    </location>
    <ligand>
        <name>L-histidine</name>
        <dbReference type="ChEBI" id="CHEBI:57595"/>
    </ligand>
</feature>
<reference evidence="13 14" key="1">
    <citation type="submission" date="2016-10" db="EMBL/GenBank/DDBJ databases">
        <authorList>
            <person name="de Groot N.N."/>
        </authorList>
    </citation>
    <scope>NUCLEOTIDE SEQUENCE [LARGE SCALE GENOMIC DNA]</scope>
    <source>
        <strain evidence="13 14">DSM 28286</strain>
    </source>
</reference>
<comment type="subunit">
    <text evidence="2 10">Homodimer.</text>
</comment>
<dbReference type="InterPro" id="IPR004516">
    <property type="entry name" value="HisRS/HisZ"/>
</dbReference>
<sequence>MKPSLPQGTRDFNATTIRKRNYIFNTIKNVFELYGFQPLETPAMENLDTLTGKYGEEGDKLLFKILNNGLERKEKHEQARLDFEKVLEGKNVAGITERALRYDLTIPFARYVAMNYGQLNFPFKRYQVQPVWRADRPQKGRYREFFQCDADVVGSNSLLNEVELINIYTDVFKQLNVDVEIKINNRKILSALAELCGGSERITDITVPIDKLDKIGWDKVKTELADRGLQHLQIELIEQYISIDGDNESKINNIKSLIGEIEIGRQGIRELEFLLSHNQDNANFSIDFTLARGLNYYTGTIIEIKAQNVQMGSIGGGGRYDDLTGLFDVPGLPGVGISFGVDRMYDVMEELKLFPSSLQTSTQVLFFNLGEAESKAAYDLLRQLRNNKVKAEIYHEAAKFDKQFKYAERNNIPYIIIIGSKELEAGSCVIKNIATGKQETIEQAELISFSFE</sequence>
<evidence type="ECO:0000256" key="2">
    <source>
        <dbReference type="ARBA" id="ARBA00011738"/>
    </source>
</evidence>
<dbReference type="OrthoDB" id="9800814at2"/>
<gene>
    <name evidence="10" type="primary">hisS</name>
    <name evidence="13" type="ORF">SAMN05444277_10324</name>
</gene>
<evidence type="ECO:0000256" key="6">
    <source>
        <dbReference type="ARBA" id="ARBA00022840"/>
    </source>
</evidence>
<comment type="catalytic activity">
    <reaction evidence="9 10">
        <text>tRNA(His) + L-histidine + ATP = L-histidyl-tRNA(His) + AMP + diphosphate + H(+)</text>
        <dbReference type="Rhea" id="RHEA:17313"/>
        <dbReference type="Rhea" id="RHEA-COMP:9665"/>
        <dbReference type="Rhea" id="RHEA-COMP:9689"/>
        <dbReference type="ChEBI" id="CHEBI:15378"/>
        <dbReference type="ChEBI" id="CHEBI:30616"/>
        <dbReference type="ChEBI" id="CHEBI:33019"/>
        <dbReference type="ChEBI" id="CHEBI:57595"/>
        <dbReference type="ChEBI" id="CHEBI:78442"/>
        <dbReference type="ChEBI" id="CHEBI:78527"/>
        <dbReference type="ChEBI" id="CHEBI:456215"/>
        <dbReference type="EC" id="6.1.1.21"/>
    </reaction>
</comment>
<dbReference type="GO" id="GO:0004821">
    <property type="term" value="F:histidine-tRNA ligase activity"/>
    <property type="evidence" value="ECO:0007669"/>
    <property type="project" value="UniProtKB-UniRule"/>
</dbReference>
<evidence type="ECO:0000256" key="3">
    <source>
        <dbReference type="ARBA" id="ARBA00022490"/>
    </source>
</evidence>
<dbReference type="Proteomes" id="UP000199031">
    <property type="component" value="Unassembled WGS sequence"/>
</dbReference>
<feature type="binding site" evidence="11">
    <location>
        <begin position="103"/>
        <end position="105"/>
    </location>
    <ligand>
        <name>L-histidine</name>
        <dbReference type="ChEBI" id="CHEBI:57595"/>
    </ligand>
</feature>
<keyword evidence="6 10" id="KW-0067">ATP-binding</keyword>
<evidence type="ECO:0000256" key="1">
    <source>
        <dbReference type="ARBA" id="ARBA00008226"/>
    </source>
</evidence>
<keyword evidence="3 10" id="KW-0963">Cytoplasm</keyword>
<dbReference type="PROSITE" id="PS50862">
    <property type="entry name" value="AA_TRNA_LIGASE_II"/>
    <property type="match status" value="1"/>
</dbReference>
<evidence type="ECO:0000256" key="8">
    <source>
        <dbReference type="ARBA" id="ARBA00023146"/>
    </source>
</evidence>
<dbReference type="Pfam" id="PF03129">
    <property type="entry name" value="HGTP_anticodon"/>
    <property type="match status" value="1"/>
</dbReference>
<dbReference type="PIRSF" id="PIRSF001549">
    <property type="entry name" value="His-tRNA_synth"/>
    <property type="match status" value="1"/>
</dbReference>
<dbReference type="Gene3D" id="3.40.50.800">
    <property type="entry name" value="Anticodon-binding domain"/>
    <property type="match status" value="1"/>
</dbReference>
<dbReference type="CDD" id="cd00773">
    <property type="entry name" value="HisRS-like_core"/>
    <property type="match status" value="1"/>
</dbReference>
<keyword evidence="5 10" id="KW-0547">Nucleotide-binding</keyword>
<dbReference type="GO" id="GO:0005737">
    <property type="term" value="C:cytoplasm"/>
    <property type="evidence" value="ECO:0007669"/>
    <property type="project" value="UniProtKB-SubCell"/>
</dbReference>
<dbReference type="InterPro" id="IPR006195">
    <property type="entry name" value="aa-tRNA-synth_II"/>
</dbReference>
<name>A0A1I5U3K9_9BACT</name>
<feature type="binding site" evidence="11">
    <location>
        <position position="292"/>
    </location>
    <ligand>
        <name>L-histidine</name>
        <dbReference type="ChEBI" id="CHEBI:57595"/>
    </ligand>
</feature>
<dbReference type="InterPro" id="IPR004154">
    <property type="entry name" value="Anticodon-bd"/>
</dbReference>
<keyword evidence="4 10" id="KW-0436">Ligase</keyword>
<proteinExistence type="inferred from homology"/>
<dbReference type="InterPro" id="IPR015807">
    <property type="entry name" value="His-tRNA-ligase"/>
</dbReference>
<dbReference type="STRING" id="1465490.SAMN05444277_10324"/>
<feature type="binding site" evidence="11">
    <location>
        <begin position="296"/>
        <end position="297"/>
    </location>
    <ligand>
        <name>L-histidine</name>
        <dbReference type="ChEBI" id="CHEBI:57595"/>
    </ligand>
</feature>
<protein>
    <recommendedName>
        <fullName evidence="10">Histidine--tRNA ligase</fullName>
        <ecNumber evidence="10">6.1.1.21</ecNumber>
    </recommendedName>
    <alternativeName>
        <fullName evidence="10">Histidyl-tRNA synthetase</fullName>
        <shortName evidence="10">HisRS</shortName>
    </alternativeName>
</protein>
<keyword evidence="8 10" id="KW-0030">Aminoacyl-tRNA synthetase</keyword>
<dbReference type="InterPro" id="IPR045864">
    <property type="entry name" value="aa-tRNA-synth_II/BPL/LPL"/>
</dbReference>
<dbReference type="RefSeq" id="WP_090656301.1">
    <property type="nucleotide sequence ID" value="NZ_FOXQ01000003.1"/>
</dbReference>
<feature type="binding site" evidence="11">
    <location>
        <position position="151"/>
    </location>
    <ligand>
        <name>L-histidine</name>
        <dbReference type="ChEBI" id="CHEBI:57595"/>
    </ligand>
</feature>
<evidence type="ECO:0000256" key="4">
    <source>
        <dbReference type="ARBA" id="ARBA00022598"/>
    </source>
</evidence>
<feature type="domain" description="Aminoacyl-transfer RNA synthetases class-II family profile" evidence="12">
    <location>
        <begin position="1"/>
        <end position="344"/>
    </location>
</feature>
<dbReference type="Gene3D" id="3.30.930.10">
    <property type="entry name" value="Bira Bifunctional Protein, Domain 2"/>
    <property type="match status" value="1"/>
</dbReference>
<evidence type="ECO:0000256" key="11">
    <source>
        <dbReference type="PIRSR" id="PIRSR001549-1"/>
    </source>
</evidence>
<dbReference type="FunFam" id="3.30.930.10:FF:000093">
    <property type="entry name" value="Histidine--tRNA ligase"/>
    <property type="match status" value="1"/>
</dbReference>
<dbReference type="EMBL" id="FOXQ01000003">
    <property type="protein sequence ID" value="SFP89477.1"/>
    <property type="molecule type" value="Genomic_DNA"/>
</dbReference>
<organism evidence="13 14">
    <name type="scientific">Parafilimonas terrae</name>
    <dbReference type="NCBI Taxonomy" id="1465490"/>
    <lineage>
        <taxon>Bacteria</taxon>
        <taxon>Pseudomonadati</taxon>
        <taxon>Bacteroidota</taxon>
        <taxon>Chitinophagia</taxon>
        <taxon>Chitinophagales</taxon>
        <taxon>Chitinophagaceae</taxon>
        <taxon>Parafilimonas</taxon>
    </lineage>
</organism>
<dbReference type="SUPFAM" id="SSF52954">
    <property type="entry name" value="Class II aaRS ABD-related"/>
    <property type="match status" value="1"/>
</dbReference>
<feature type="binding site" evidence="11">
    <location>
        <position position="133"/>
    </location>
    <ligand>
        <name>L-histidine</name>
        <dbReference type="ChEBI" id="CHEBI:57595"/>
    </ligand>
</feature>
<evidence type="ECO:0000259" key="12">
    <source>
        <dbReference type="PROSITE" id="PS50862"/>
    </source>
</evidence>
<dbReference type="HAMAP" id="MF_00127">
    <property type="entry name" value="His_tRNA_synth"/>
    <property type="match status" value="1"/>
</dbReference>
<dbReference type="CDD" id="cd00859">
    <property type="entry name" value="HisRS_anticodon"/>
    <property type="match status" value="1"/>
</dbReference>
<comment type="subcellular location">
    <subcellularLocation>
        <location evidence="10">Cytoplasm</location>
    </subcellularLocation>
</comment>